<dbReference type="Proteomes" id="UP000037035">
    <property type="component" value="Unassembled WGS sequence"/>
</dbReference>
<proteinExistence type="predicted"/>
<evidence type="ECO:0000313" key="2">
    <source>
        <dbReference type="Proteomes" id="UP000037035"/>
    </source>
</evidence>
<keyword evidence="2" id="KW-1185">Reference proteome</keyword>
<accession>A0A0L6U8X5</accession>
<protein>
    <submittedName>
        <fullName evidence="1">Uncharacterized protein</fullName>
    </submittedName>
</protein>
<dbReference type="VEuPathDB" id="FungiDB:VP01_859g2"/>
<sequence length="154" mass="17354">MDDKNKISIPLLTAENFLEWQFKMKNVLCGKDNFPDPKHKALSIISPQIHKSLISTVTVNGGEDDPIVLWKNIICKSLMFNISASMLKFRDAISKLKSLELEIDKHMIGHLILSKIPPSPSIVQDSIISTGQMSMEVTYELVLDMLDKKVKTKS</sequence>
<dbReference type="OrthoDB" id="97058at2759"/>
<dbReference type="EMBL" id="LAVV01014159">
    <property type="protein sequence ID" value="KNZ44998.1"/>
    <property type="molecule type" value="Genomic_DNA"/>
</dbReference>
<name>A0A0L6U8X5_9BASI</name>
<comment type="caution">
    <text evidence="1">The sequence shown here is derived from an EMBL/GenBank/DDBJ whole genome shotgun (WGS) entry which is preliminary data.</text>
</comment>
<organism evidence="1 2">
    <name type="scientific">Puccinia sorghi</name>
    <dbReference type="NCBI Taxonomy" id="27349"/>
    <lineage>
        <taxon>Eukaryota</taxon>
        <taxon>Fungi</taxon>
        <taxon>Dikarya</taxon>
        <taxon>Basidiomycota</taxon>
        <taxon>Pucciniomycotina</taxon>
        <taxon>Pucciniomycetes</taxon>
        <taxon>Pucciniales</taxon>
        <taxon>Pucciniaceae</taxon>
        <taxon>Puccinia</taxon>
    </lineage>
</organism>
<reference evidence="1 2" key="1">
    <citation type="submission" date="2015-08" db="EMBL/GenBank/DDBJ databases">
        <title>Next Generation Sequencing and Analysis of the Genome of Puccinia sorghi L Schw, the Causal Agent of Maize Common Rust.</title>
        <authorList>
            <person name="Rochi L."/>
            <person name="Burguener G."/>
            <person name="Darino M."/>
            <person name="Turjanski A."/>
            <person name="Kreff E."/>
            <person name="Dieguez M.J."/>
            <person name="Sacco F."/>
        </authorList>
    </citation>
    <scope>NUCLEOTIDE SEQUENCE [LARGE SCALE GENOMIC DNA]</scope>
    <source>
        <strain evidence="1 2">RO10H11247</strain>
    </source>
</reference>
<evidence type="ECO:0000313" key="1">
    <source>
        <dbReference type="EMBL" id="KNZ44998.1"/>
    </source>
</evidence>
<dbReference type="AlphaFoldDB" id="A0A0L6U8X5"/>
<gene>
    <name evidence="1" type="ORF">VP01_859g2</name>
</gene>